<comment type="similarity">
    <text evidence="1">Belongs to the short-chain dehydrogenases/reductases (SDR) family.</text>
</comment>
<dbReference type="PANTHER" id="PTHR43963">
    <property type="entry name" value="CARBONYL REDUCTASE 1-RELATED"/>
    <property type="match status" value="1"/>
</dbReference>
<dbReference type="Proteomes" id="UP000033540">
    <property type="component" value="Unassembled WGS sequence"/>
</dbReference>
<dbReference type="Gene3D" id="3.40.50.720">
    <property type="entry name" value="NAD(P)-binding Rossmann-like Domain"/>
    <property type="match status" value="1"/>
</dbReference>
<name>A0A0F0I3F4_ASPPU</name>
<keyword evidence="3" id="KW-0560">Oxidoreductase</keyword>
<dbReference type="CDD" id="cd05324">
    <property type="entry name" value="carb_red_PTCR-like_SDR_c"/>
    <property type="match status" value="1"/>
</dbReference>
<evidence type="ECO:0000313" key="4">
    <source>
        <dbReference type="EMBL" id="KJK61711.1"/>
    </source>
</evidence>
<organism evidence="4 5">
    <name type="scientific">Aspergillus parasiticus (strain ATCC 56775 / NRRL 5862 / SRRC 143 / SU-1)</name>
    <dbReference type="NCBI Taxonomy" id="1403190"/>
    <lineage>
        <taxon>Eukaryota</taxon>
        <taxon>Fungi</taxon>
        <taxon>Dikarya</taxon>
        <taxon>Ascomycota</taxon>
        <taxon>Pezizomycotina</taxon>
        <taxon>Eurotiomycetes</taxon>
        <taxon>Eurotiomycetidae</taxon>
        <taxon>Eurotiales</taxon>
        <taxon>Aspergillaceae</taxon>
        <taxon>Aspergillus</taxon>
        <taxon>Aspergillus subgen. Circumdati</taxon>
    </lineage>
</organism>
<dbReference type="InterPro" id="IPR045313">
    <property type="entry name" value="CBR1-like"/>
</dbReference>
<reference evidence="4 5" key="1">
    <citation type="submission" date="2015-02" db="EMBL/GenBank/DDBJ databases">
        <title>Draft genome sequence of Aspergillus parasiticus SU-1.</title>
        <authorList>
            <person name="Yu J."/>
            <person name="Fedorova N."/>
            <person name="Yin Y."/>
            <person name="Losada L."/>
            <person name="Zafar N."/>
            <person name="Taujale R."/>
            <person name="Ehrlich K.C."/>
            <person name="Bhatnagar D."/>
            <person name="Cleveland T.E."/>
            <person name="Bennett J.W."/>
            <person name="Nierman W.C."/>
        </authorList>
    </citation>
    <scope>NUCLEOTIDE SEQUENCE [LARGE SCALE GENOMIC DNA]</scope>
    <source>
        <strain evidence="5">ATCC 56775 / NRRL 5862 / SRRC 143 / SU-1</strain>
    </source>
</reference>
<keyword evidence="2" id="KW-0521">NADP</keyword>
<dbReference type="GO" id="GO:0016616">
    <property type="term" value="F:oxidoreductase activity, acting on the CH-OH group of donors, NAD or NADP as acceptor"/>
    <property type="evidence" value="ECO:0007669"/>
    <property type="project" value="InterPro"/>
</dbReference>
<dbReference type="InterPro" id="IPR036291">
    <property type="entry name" value="NAD(P)-bd_dom_sf"/>
</dbReference>
<accession>A0A0F0I3F4</accession>
<protein>
    <submittedName>
        <fullName evidence="4">Short chain dehydrogenase</fullName>
    </submittedName>
</protein>
<dbReference type="PANTHER" id="PTHR43963:SF6">
    <property type="entry name" value="CHAIN DEHYDROGENASE FAMILY PROTEIN, PUTATIVE (AFU_ORTHOLOGUE AFUA_3G15350)-RELATED"/>
    <property type="match status" value="1"/>
</dbReference>
<dbReference type="EMBL" id="JZEE01000661">
    <property type="protein sequence ID" value="KJK61711.1"/>
    <property type="molecule type" value="Genomic_DNA"/>
</dbReference>
<sequence length="239" mass="25439">MIVALVTGANSGIGEAVARQLARQPDHHVILTARNLEAGEKVAAAIVEEGNSASAVHLDLSSDESISTVAEHVKEVYGKLDILVNNAGTFLDHRSDLSVRENLNMTFDTNVIGTAVLTDALLDLLRQSSAPRVVFVSSALGSLTLSNDENWPHRHIVSKAYKSSKAALNMLVLHYSRALQDVSGLVNTVCPGLVKTKLNGYAEDGVTPDVGARRIVELALLGPDGPTATFSDRDGPIPW</sequence>
<gene>
    <name evidence="4" type="ORF">P875_00086815</name>
</gene>
<evidence type="ECO:0000256" key="2">
    <source>
        <dbReference type="ARBA" id="ARBA00022857"/>
    </source>
</evidence>
<evidence type="ECO:0000256" key="3">
    <source>
        <dbReference type="ARBA" id="ARBA00023002"/>
    </source>
</evidence>
<dbReference type="Pfam" id="PF00106">
    <property type="entry name" value="adh_short"/>
    <property type="match status" value="1"/>
</dbReference>
<comment type="caution">
    <text evidence="4">The sequence shown here is derived from an EMBL/GenBank/DDBJ whole genome shotgun (WGS) entry which is preliminary data.</text>
</comment>
<proteinExistence type="inferred from homology"/>
<evidence type="ECO:0000256" key="1">
    <source>
        <dbReference type="ARBA" id="ARBA00006484"/>
    </source>
</evidence>
<dbReference type="InterPro" id="IPR002347">
    <property type="entry name" value="SDR_fam"/>
</dbReference>
<dbReference type="PRINTS" id="PR00081">
    <property type="entry name" value="GDHRDH"/>
</dbReference>
<dbReference type="SUPFAM" id="SSF51735">
    <property type="entry name" value="NAD(P)-binding Rossmann-fold domains"/>
    <property type="match status" value="1"/>
</dbReference>
<dbReference type="OrthoDB" id="191139at2759"/>
<dbReference type="AlphaFoldDB" id="A0A0F0I3F4"/>
<dbReference type="STRING" id="1403190.A0A0F0I3F4"/>
<evidence type="ECO:0000313" key="5">
    <source>
        <dbReference type="Proteomes" id="UP000033540"/>
    </source>
</evidence>